<comment type="similarity">
    <text evidence="2 14 15">Belongs to the TonB-dependent receptor family.</text>
</comment>
<evidence type="ECO:0000256" key="15">
    <source>
        <dbReference type="RuleBase" id="RU003357"/>
    </source>
</evidence>
<feature type="domain" description="TonB-dependent receptor-like beta-barrel" evidence="17">
    <location>
        <begin position="238"/>
        <end position="659"/>
    </location>
</feature>
<evidence type="ECO:0000256" key="14">
    <source>
        <dbReference type="PROSITE-ProRule" id="PRU01360"/>
    </source>
</evidence>
<dbReference type="Gene3D" id="2.40.170.20">
    <property type="entry name" value="TonB-dependent receptor, beta-barrel domain"/>
    <property type="match status" value="1"/>
</dbReference>
<evidence type="ECO:0000313" key="20">
    <source>
        <dbReference type="Proteomes" id="UP000252086"/>
    </source>
</evidence>
<organism evidence="19 20">
    <name type="scientific">Marinomonas aquiplantarum</name>
    <dbReference type="NCBI Taxonomy" id="491951"/>
    <lineage>
        <taxon>Bacteria</taxon>
        <taxon>Pseudomonadati</taxon>
        <taxon>Pseudomonadota</taxon>
        <taxon>Gammaproteobacteria</taxon>
        <taxon>Oceanospirillales</taxon>
        <taxon>Oceanospirillaceae</taxon>
        <taxon>Marinomonas</taxon>
    </lineage>
</organism>
<comment type="subcellular location">
    <subcellularLocation>
        <location evidence="1 14">Cell outer membrane</location>
        <topology evidence="1 14">Multi-pass membrane protein</topology>
    </subcellularLocation>
</comment>
<dbReference type="PANTHER" id="PTHR32552">
    <property type="entry name" value="FERRICHROME IRON RECEPTOR-RELATED"/>
    <property type="match status" value="1"/>
</dbReference>
<evidence type="ECO:0000256" key="9">
    <source>
        <dbReference type="ARBA" id="ARBA00023065"/>
    </source>
</evidence>
<dbReference type="Pfam" id="PF07715">
    <property type="entry name" value="Plug"/>
    <property type="match status" value="1"/>
</dbReference>
<keyword evidence="10 15" id="KW-0798">TonB box</keyword>
<evidence type="ECO:0000256" key="3">
    <source>
        <dbReference type="ARBA" id="ARBA00022448"/>
    </source>
</evidence>
<keyword evidence="3 14" id="KW-0813">Transport</keyword>
<dbReference type="InterPro" id="IPR000531">
    <property type="entry name" value="Beta-barrel_TonB"/>
</dbReference>
<keyword evidence="6 14" id="KW-0812">Transmembrane</keyword>
<evidence type="ECO:0000256" key="16">
    <source>
        <dbReference type="SAM" id="SignalP"/>
    </source>
</evidence>
<dbReference type="PANTHER" id="PTHR32552:SF68">
    <property type="entry name" value="FERRICHROME OUTER MEMBRANE TRANSPORTER_PHAGE RECEPTOR"/>
    <property type="match status" value="1"/>
</dbReference>
<evidence type="ECO:0000256" key="4">
    <source>
        <dbReference type="ARBA" id="ARBA00022452"/>
    </source>
</evidence>
<keyword evidence="13 14" id="KW-0998">Cell outer membrane</keyword>
<feature type="signal peptide" evidence="16">
    <location>
        <begin position="1"/>
        <end position="25"/>
    </location>
</feature>
<evidence type="ECO:0000256" key="13">
    <source>
        <dbReference type="ARBA" id="ARBA00023237"/>
    </source>
</evidence>
<evidence type="ECO:0000259" key="17">
    <source>
        <dbReference type="Pfam" id="PF00593"/>
    </source>
</evidence>
<evidence type="ECO:0000256" key="2">
    <source>
        <dbReference type="ARBA" id="ARBA00009810"/>
    </source>
</evidence>
<dbReference type="OrthoDB" id="6127007at2"/>
<dbReference type="Pfam" id="PF00593">
    <property type="entry name" value="TonB_dep_Rec_b-barrel"/>
    <property type="match status" value="1"/>
</dbReference>
<dbReference type="InterPro" id="IPR036942">
    <property type="entry name" value="Beta-barrel_TonB_sf"/>
</dbReference>
<evidence type="ECO:0000313" key="19">
    <source>
        <dbReference type="EMBL" id="RBO80032.1"/>
    </source>
</evidence>
<keyword evidence="11 14" id="KW-0472">Membrane</keyword>
<evidence type="ECO:0000256" key="1">
    <source>
        <dbReference type="ARBA" id="ARBA00004571"/>
    </source>
</evidence>
<evidence type="ECO:0000256" key="10">
    <source>
        <dbReference type="ARBA" id="ARBA00023077"/>
    </source>
</evidence>
<evidence type="ECO:0000256" key="12">
    <source>
        <dbReference type="ARBA" id="ARBA00023170"/>
    </source>
</evidence>
<dbReference type="PROSITE" id="PS52016">
    <property type="entry name" value="TONB_DEPENDENT_REC_3"/>
    <property type="match status" value="1"/>
</dbReference>
<dbReference type="SUPFAM" id="SSF56935">
    <property type="entry name" value="Porins"/>
    <property type="match status" value="1"/>
</dbReference>
<dbReference type="NCBIfam" id="TIGR01783">
    <property type="entry name" value="TonB-siderophor"/>
    <property type="match status" value="1"/>
</dbReference>
<dbReference type="GO" id="GO:0038023">
    <property type="term" value="F:signaling receptor activity"/>
    <property type="evidence" value="ECO:0007669"/>
    <property type="project" value="InterPro"/>
</dbReference>
<dbReference type="InterPro" id="IPR039426">
    <property type="entry name" value="TonB-dep_rcpt-like"/>
</dbReference>
<dbReference type="InterPro" id="IPR037066">
    <property type="entry name" value="Plug_dom_sf"/>
</dbReference>
<dbReference type="CDD" id="cd01347">
    <property type="entry name" value="ligand_gated_channel"/>
    <property type="match status" value="1"/>
</dbReference>
<feature type="domain" description="TonB-dependent receptor plug" evidence="18">
    <location>
        <begin position="68"/>
        <end position="165"/>
    </location>
</feature>
<evidence type="ECO:0000256" key="5">
    <source>
        <dbReference type="ARBA" id="ARBA00022496"/>
    </source>
</evidence>
<accession>A0A366CWH2</accession>
<dbReference type="RefSeq" id="WP_113875434.1">
    <property type="nucleotide sequence ID" value="NZ_QNRF01000009.1"/>
</dbReference>
<keyword evidence="7 16" id="KW-0732">Signal</keyword>
<dbReference type="GO" id="GO:0015344">
    <property type="term" value="F:siderophore uptake transmembrane transporter activity"/>
    <property type="evidence" value="ECO:0007669"/>
    <property type="project" value="TreeGrafter"/>
</dbReference>
<sequence>MKIKLFPYTSSLLCCSVILPSAALAEANEDVFRLSPILINSQAEEADDDSESVVATELWVGGKVATSIQDTPASVSVITEKEIQQRGASTTEEVLQYTPGTVTGYYGADDRTDFYQIRGFNASTYRDGLYLGSLFDVREEPFAYERVEVIRGANSTLFGPAEPGGSINFVSKTPKFDEFSSVYLTYGSHDHKEVGLDVNRALDESDTLAYRLTAKVKDSDREYDYSKDDSQFVMGGLTWQPNNKTSATLLVDYLNTDASANSSGAPFDKEYDRSTFFGEPDFNYQDVERTNISAQINHSLDNGLKVSSNLRYTDSTNRYGYTYISDSNDRVGDTVSRGFIATDTAIKQFSGNLLGQYDITFDRLDSSTVFGIEYQNSSKTENSAWGTATSIDVNNIVYSGAPSVLTPYADKKTDYQTQAALLQQNLAWDDKYILSIGARHDDIEVSEDDYHNNTDTKSDFSENTFRSALTYRFSDQVSAYISQVESVSPPSVGTEIVRGDQTEIGAKFSPSDINAIFSVAIYDLQKSNVNIAVAQDDGSIDREVIGKNRVKGVDLEMRAELTDSVSLSGGYSYMDSKVTEDDSYEGNDFATTPQHSASLWGHYILPRQDMSIGLGARYVGSYYFNAANSKKSEAAVTFDASLNYDITPVTQLAMNISNLLDDQHVVGSGTADFYNRGRDITMTLNHAW</sequence>
<dbReference type="GO" id="GO:0009279">
    <property type="term" value="C:cell outer membrane"/>
    <property type="evidence" value="ECO:0007669"/>
    <property type="project" value="UniProtKB-SubCell"/>
</dbReference>
<keyword evidence="4 14" id="KW-1134">Transmembrane beta strand</keyword>
<dbReference type="InterPro" id="IPR010105">
    <property type="entry name" value="TonB_sidphr_rcpt"/>
</dbReference>
<gene>
    <name evidence="19" type="ORF">DFP76_10984</name>
</gene>
<dbReference type="Gene3D" id="2.170.130.10">
    <property type="entry name" value="TonB-dependent receptor, plug domain"/>
    <property type="match status" value="1"/>
</dbReference>
<dbReference type="AlphaFoldDB" id="A0A366CWH2"/>
<comment type="caution">
    <text evidence="19">The sequence shown here is derived from an EMBL/GenBank/DDBJ whole genome shotgun (WGS) entry which is preliminary data.</text>
</comment>
<proteinExistence type="inferred from homology"/>
<dbReference type="EMBL" id="QNRF01000009">
    <property type="protein sequence ID" value="RBO80032.1"/>
    <property type="molecule type" value="Genomic_DNA"/>
</dbReference>
<evidence type="ECO:0000256" key="7">
    <source>
        <dbReference type="ARBA" id="ARBA00022729"/>
    </source>
</evidence>
<protein>
    <submittedName>
        <fullName evidence="19">Iron complex outermembrane receptor protein</fullName>
    </submittedName>
</protein>
<dbReference type="GO" id="GO:0015891">
    <property type="term" value="P:siderophore transport"/>
    <property type="evidence" value="ECO:0007669"/>
    <property type="project" value="InterPro"/>
</dbReference>
<dbReference type="InterPro" id="IPR012910">
    <property type="entry name" value="Plug_dom"/>
</dbReference>
<feature type="chain" id="PRO_5016901171" evidence="16">
    <location>
        <begin position="26"/>
        <end position="688"/>
    </location>
</feature>
<keyword evidence="20" id="KW-1185">Reference proteome</keyword>
<keyword evidence="5" id="KW-0410">Iron transport</keyword>
<keyword evidence="12 19" id="KW-0675">Receptor</keyword>
<name>A0A366CWH2_9GAMM</name>
<keyword evidence="8" id="KW-0408">Iron</keyword>
<dbReference type="Proteomes" id="UP000252086">
    <property type="component" value="Unassembled WGS sequence"/>
</dbReference>
<keyword evidence="9" id="KW-0406">Ion transport</keyword>
<evidence type="ECO:0000259" key="18">
    <source>
        <dbReference type="Pfam" id="PF07715"/>
    </source>
</evidence>
<evidence type="ECO:0000256" key="6">
    <source>
        <dbReference type="ARBA" id="ARBA00022692"/>
    </source>
</evidence>
<evidence type="ECO:0000256" key="8">
    <source>
        <dbReference type="ARBA" id="ARBA00023004"/>
    </source>
</evidence>
<evidence type="ECO:0000256" key="11">
    <source>
        <dbReference type="ARBA" id="ARBA00023136"/>
    </source>
</evidence>
<reference evidence="19 20" key="1">
    <citation type="submission" date="2018-06" db="EMBL/GenBank/DDBJ databases">
        <title>Genomic Encyclopedia of Type Strains, Phase III (KMG-III): the genomes of soil and plant-associated and newly described type strains.</title>
        <authorList>
            <person name="Whitman W."/>
        </authorList>
    </citation>
    <scope>NUCLEOTIDE SEQUENCE [LARGE SCALE GENOMIC DNA]</scope>
    <source>
        <strain evidence="19 20">CECT 7732</strain>
    </source>
</reference>